<dbReference type="InterPro" id="IPR027417">
    <property type="entry name" value="P-loop_NTPase"/>
</dbReference>
<name>D0LSM1_HALO1</name>
<keyword evidence="4" id="KW-0238">DNA-binding</keyword>
<evidence type="ECO:0000313" key="7">
    <source>
        <dbReference type="EMBL" id="ACY17243.1"/>
    </source>
</evidence>
<dbReference type="FunFam" id="3.40.50.300:FF:000006">
    <property type="entry name" value="DNA-binding transcriptional regulator NtrC"/>
    <property type="match status" value="1"/>
</dbReference>
<dbReference type="PROSITE" id="PS00675">
    <property type="entry name" value="SIGMA54_INTERACT_1"/>
    <property type="match status" value="1"/>
</dbReference>
<feature type="domain" description="Sigma-54 factor interaction" evidence="6">
    <location>
        <begin position="231"/>
        <end position="460"/>
    </location>
</feature>
<dbReference type="eggNOG" id="COG2204">
    <property type="taxonomic scope" value="Bacteria"/>
</dbReference>
<proteinExistence type="predicted"/>
<dbReference type="InterPro" id="IPR002197">
    <property type="entry name" value="HTH_Fis"/>
</dbReference>
<dbReference type="SUPFAM" id="SSF46689">
    <property type="entry name" value="Homeodomain-like"/>
    <property type="match status" value="1"/>
</dbReference>
<dbReference type="InterPro" id="IPR003018">
    <property type="entry name" value="GAF"/>
</dbReference>
<dbReference type="SUPFAM" id="SSF55781">
    <property type="entry name" value="GAF domain-like"/>
    <property type="match status" value="1"/>
</dbReference>
<dbReference type="Pfam" id="PF02954">
    <property type="entry name" value="HTH_8"/>
    <property type="match status" value="1"/>
</dbReference>
<dbReference type="KEGG" id="hoh:Hoch_4753"/>
<keyword evidence="8" id="KW-1185">Reference proteome</keyword>
<evidence type="ECO:0000259" key="6">
    <source>
        <dbReference type="PROSITE" id="PS50045"/>
    </source>
</evidence>
<dbReference type="PANTHER" id="PTHR32071:SF57">
    <property type="entry name" value="C4-DICARBOXYLATE TRANSPORT TRANSCRIPTIONAL REGULATORY PROTEIN DCTD"/>
    <property type="match status" value="1"/>
</dbReference>
<dbReference type="SMART" id="SM00065">
    <property type="entry name" value="GAF"/>
    <property type="match status" value="1"/>
</dbReference>
<keyword evidence="1" id="KW-0547">Nucleotide-binding</keyword>
<dbReference type="InterPro" id="IPR025943">
    <property type="entry name" value="Sigma_54_int_dom_ATP-bd_2"/>
</dbReference>
<organism evidence="7 8">
    <name type="scientific">Haliangium ochraceum (strain DSM 14365 / JCM 11303 / SMP-2)</name>
    <dbReference type="NCBI Taxonomy" id="502025"/>
    <lineage>
        <taxon>Bacteria</taxon>
        <taxon>Pseudomonadati</taxon>
        <taxon>Myxococcota</taxon>
        <taxon>Polyangia</taxon>
        <taxon>Haliangiales</taxon>
        <taxon>Kofleriaceae</taxon>
        <taxon>Haliangium</taxon>
    </lineage>
</organism>
<dbReference type="InterPro" id="IPR002078">
    <property type="entry name" value="Sigma_54_int"/>
</dbReference>
<keyword evidence="5" id="KW-0804">Transcription</keyword>
<evidence type="ECO:0000256" key="2">
    <source>
        <dbReference type="ARBA" id="ARBA00022840"/>
    </source>
</evidence>
<evidence type="ECO:0000256" key="4">
    <source>
        <dbReference type="ARBA" id="ARBA00023125"/>
    </source>
</evidence>
<keyword evidence="2" id="KW-0067">ATP-binding</keyword>
<dbReference type="eggNOG" id="COG2203">
    <property type="taxonomic scope" value="Bacteria"/>
</dbReference>
<dbReference type="Gene3D" id="1.10.8.60">
    <property type="match status" value="1"/>
</dbReference>
<dbReference type="AlphaFoldDB" id="D0LSM1"/>
<reference evidence="7 8" key="1">
    <citation type="journal article" date="2010" name="Stand. Genomic Sci.">
        <title>Complete genome sequence of Haliangium ochraceum type strain (SMP-2).</title>
        <authorList>
            <consortium name="US DOE Joint Genome Institute (JGI-PGF)"/>
            <person name="Ivanova N."/>
            <person name="Daum C."/>
            <person name="Lang E."/>
            <person name="Abt B."/>
            <person name="Kopitz M."/>
            <person name="Saunders E."/>
            <person name="Lapidus A."/>
            <person name="Lucas S."/>
            <person name="Glavina Del Rio T."/>
            <person name="Nolan M."/>
            <person name="Tice H."/>
            <person name="Copeland A."/>
            <person name="Cheng J.F."/>
            <person name="Chen F."/>
            <person name="Bruce D."/>
            <person name="Goodwin L."/>
            <person name="Pitluck S."/>
            <person name="Mavromatis K."/>
            <person name="Pati A."/>
            <person name="Mikhailova N."/>
            <person name="Chen A."/>
            <person name="Palaniappan K."/>
            <person name="Land M."/>
            <person name="Hauser L."/>
            <person name="Chang Y.J."/>
            <person name="Jeffries C.D."/>
            <person name="Detter J.C."/>
            <person name="Brettin T."/>
            <person name="Rohde M."/>
            <person name="Goker M."/>
            <person name="Bristow J."/>
            <person name="Markowitz V."/>
            <person name="Eisen J.A."/>
            <person name="Hugenholtz P."/>
            <person name="Kyrpides N.C."/>
            <person name="Klenk H.P."/>
        </authorList>
    </citation>
    <scope>NUCLEOTIDE SEQUENCE [LARGE SCALE GENOMIC DNA]</scope>
    <source>
        <strain evidence="8">DSM 14365 / CIP 107738 / JCM 11303 / AJ 13395 / SMP-2</strain>
    </source>
</reference>
<dbReference type="InterPro" id="IPR009057">
    <property type="entry name" value="Homeodomain-like_sf"/>
</dbReference>
<dbReference type="InterPro" id="IPR003593">
    <property type="entry name" value="AAA+_ATPase"/>
</dbReference>
<dbReference type="PROSITE" id="PS50045">
    <property type="entry name" value="SIGMA54_INTERACT_4"/>
    <property type="match status" value="1"/>
</dbReference>
<dbReference type="HOGENOM" id="CLU_000445_95_3_7"/>
<dbReference type="Gene3D" id="1.10.10.60">
    <property type="entry name" value="Homeodomain-like"/>
    <property type="match status" value="1"/>
</dbReference>
<dbReference type="Gene3D" id="3.30.450.40">
    <property type="match status" value="1"/>
</dbReference>
<dbReference type="CDD" id="cd00009">
    <property type="entry name" value="AAA"/>
    <property type="match status" value="1"/>
</dbReference>
<dbReference type="PROSITE" id="PS00676">
    <property type="entry name" value="SIGMA54_INTERACT_2"/>
    <property type="match status" value="1"/>
</dbReference>
<dbReference type="STRING" id="502025.Hoch_4753"/>
<dbReference type="InterPro" id="IPR025662">
    <property type="entry name" value="Sigma_54_int_dom_ATP-bd_1"/>
</dbReference>
<dbReference type="SMART" id="SM00382">
    <property type="entry name" value="AAA"/>
    <property type="match status" value="1"/>
</dbReference>
<dbReference type="Pfam" id="PF25601">
    <property type="entry name" value="AAA_lid_14"/>
    <property type="match status" value="1"/>
</dbReference>
<keyword evidence="3" id="KW-0805">Transcription regulation</keyword>
<dbReference type="PROSITE" id="PS00688">
    <property type="entry name" value="SIGMA54_INTERACT_3"/>
    <property type="match status" value="1"/>
</dbReference>
<evidence type="ECO:0000256" key="5">
    <source>
        <dbReference type="ARBA" id="ARBA00023163"/>
    </source>
</evidence>
<evidence type="ECO:0000256" key="3">
    <source>
        <dbReference type="ARBA" id="ARBA00023015"/>
    </source>
</evidence>
<dbReference type="GO" id="GO:0006355">
    <property type="term" value="P:regulation of DNA-templated transcription"/>
    <property type="evidence" value="ECO:0007669"/>
    <property type="project" value="InterPro"/>
</dbReference>
<dbReference type="EMBL" id="CP001804">
    <property type="protein sequence ID" value="ACY17243.1"/>
    <property type="molecule type" value="Genomic_DNA"/>
</dbReference>
<dbReference type="InterPro" id="IPR025944">
    <property type="entry name" value="Sigma_54_int_dom_CS"/>
</dbReference>
<dbReference type="Gene3D" id="3.40.50.300">
    <property type="entry name" value="P-loop containing nucleotide triphosphate hydrolases"/>
    <property type="match status" value="1"/>
</dbReference>
<dbReference type="Pfam" id="PF13185">
    <property type="entry name" value="GAF_2"/>
    <property type="match status" value="1"/>
</dbReference>
<protein>
    <submittedName>
        <fullName evidence="7">Transcriptional regulator, NifA subfamily, Fis Family</fullName>
    </submittedName>
</protein>
<dbReference type="SUPFAM" id="SSF52540">
    <property type="entry name" value="P-loop containing nucleoside triphosphate hydrolases"/>
    <property type="match status" value="1"/>
</dbReference>
<sequence length="557" mass="60467">MVITRLRVKVLAVFFAESPSTALEALKDIVLELEHHRSIEGLLPLIVRRLVEGDNVALARIWLLAPGDQCATCQHRRICDQSLPCLHLVASAARSSDGATLVHSELNGNFWRIPQGAFKVGMVAAQGRSIVVTDPQRDPKIRRPDWIRAEGVQGFVGQPLICRGQRLGVLGVFVRQPVTQSSTSVLRILAEHAAAAIATARAFEQVDEMRRQLQAENAYLREVVADRDHEMVGESTAMAHVRGEIQAVAPTHANVLILGESGTGKELVARAVHRASRRAAGPLIEVNCASVVRELAESEFFGHTKGAFSGAIRDRAGWFEAAEGGTLFLDEIAELPLELQGKLLRVLQEGRYARVGETRTRDADVRIVAATNRDLKEEVAAGRFREDLFYRLNVFPIRVPPLRDRAGDMPALAGHLLAQICRAMKVPPVTLDNEQLGRLQAHTWPGNVRELRNVLERAVIVAASRKGPVAVRIDASTDASGAQPSVASAAGRADAGRVATLSELRERERENIAAALDACGGRVYGPSGAAALLGVKPTTLASRIKRYGLAKPKPERS</sequence>
<dbReference type="GO" id="GO:0043565">
    <property type="term" value="F:sequence-specific DNA binding"/>
    <property type="evidence" value="ECO:0007669"/>
    <property type="project" value="InterPro"/>
</dbReference>
<dbReference type="GO" id="GO:0005524">
    <property type="term" value="F:ATP binding"/>
    <property type="evidence" value="ECO:0007669"/>
    <property type="project" value="UniProtKB-KW"/>
</dbReference>
<dbReference type="Pfam" id="PF00158">
    <property type="entry name" value="Sigma54_activat"/>
    <property type="match status" value="1"/>
</dbReference>
<gene>
    <name evidence="7" type="ordered locus">Hoch_4753</name>
</gene>
<evidence type="ECO:0000256" key="1">
    <source>
        <dbReference type="ARBA" id="ARBA00022741"/>
    </source>
</evidence>
<accession>D0LSM1</accession>
<dbReference type="PANTHER" id="PTHR32071">
    <property type="entry name" value="TRANSCRIPTIONAL REGULATORY PROTEIN"/>
    <property type="match status" value="1"/>
</dbReference>
<evidence type="ECO:0000313" key="8">
    <source>
        <dbReference type="Proteomes" id="UP000001880"/>
    </source>
</evidence>
<dbReference type="Proteomes" id="UP000001880">
    <property type="component" value="Chromosome"/>
</dbReference>
<dbReference type="InterPro" id="IPR058031">
    <property type="entry name" value="AAA_lid_NorR"/>
</dbReference>
<dbReference type="InterPro" id="IPR029016">
    <property type="entry name" value="GAF-like_dom_sf"/>
</dbReference>